<name>A0A7C8IF12_9PLEO</name>
<dbReference type="AlphaFoldDB" id="A0A7C8IF12"/>
<proteinExistence type="predicted"/>
<accession>A0A7C8IF12</accession>
<protein>
    <submittedName>
        <fullName evidence="1">Uncharacterized protein</fullName>
    </submittedName>
</protein>
<dbReference type="Proteomes" id="UP000481861">
    <property type="component" value="Unassembled WGS sequence"/>
</dbReference>
<reference evidence="1 2" key="1">
    <citation type="submission" date="2020-01" db="EMBL/GenBank/DDBJ databases">
        <authorList>
            <consortium name="DOE Joint Genome Institute"/>
            <person name="Haridas S."/>
            <person name="Albert R."/>
            <person name="Binder M."/>
            <person name="Bloem J."/>
            <person name="Labutti K."/>
            <person name="Salamov A."/>
            <person name="Andreopoulos B."/>
            <person name="Baker S.E."/>
            <person name="Barry K."/>
            <person name="Bills G."/>
            <person name="Bluhm B.H."/>
            <person name="Cannon C."/>
            <person name="Castanera R."/>
            <person name="Culley D.E."/>
            <person name="Daum C."/>
            <person name="Ezra D."/>
            <person name="Gonzalez J.B."/>
            <person name="Henrissat B."/>
            <person name="Kuo A."/>
            <person name="Liang C."/>
            <person name="Lipzen A."/>
            <person name="Lutzoni F."/>
            <person name="Magnuson J."/>
            <person name="Mondo S."/>
            <person name="Nolan M."/>
            <person name="Ohm R."/>
            <person name="Pangilinan J."/>
            <person name="Park H.-J.H."/>
            <person name="Ramirez L."/>
            <person name="Alfaro M."/>
            <person name="Sun H."/>
            <person name="Tritt A."/>
            <person name="Yoshinaga Y."/>
            <person name="Zwiers L.-H.L."/>
            <person name="Turgeon B.G."/>
            <person name="Goodwin S.B."/>
            <person name="Spatafora J.W."/>
            <person name="Crous P.W."/>
            <person name="Grigoriev I.V."/>
        </authorList>
    </citation>
    <scope>NUCLEOTIDE SEQUENCE [LARGE SCALE GENOMIC DNA]</scope>
    <source>
        <strain evidence="1 2">CBS 611.86</strain>
    </source>
</reference>
<keyword evidence="2" id="KW-1185">Reference proteome</keyword>
<evidence type="ECO:0000313" key="2">
    <source>
        <dbReference type="Proteomes" id="UP000481861"/>
    </source>
</evidence>
<sequence>MNERIIVVMSLSKCRNSLRINFEALQSRYRTGPYCGEVLVTPTTKSGPTPAVPVLLVLEFHRAELVRYPSCLRFIPPLNLWRGVNRNRNLHDTAAVCSLRRDVNVGGCAGGVFWIRCCFEASHRVPVEVDKGASLNPLVCDTFTFWLVRRALFSSESQL</sequence>
<gene>
    <name evidence="1" type="ORF">BDV95DRAFT_8450</name>
</gene>
<comment type="caution">
    <text evidence="1">The sequence shown here is derived from an EMBL/GenBank/DDBJ whole genome shotgun (WGS) entry which is preliminary data.</text>
</comment>
<evidence type="ECO:0000313" key="1">
    <source>
        <dbReference type="EMBL" id="KAF2878017.1"/>
    </source>
</evidence>
<organism evidence="1 2">
    <name type="scientific">Massariosphaeria phaeospora</name>
    <dbReference type="NCBI Taxonomy" id="100035"/>
    <lineage>
        <taxon>Eukaryota</taxon>
        <taxon>Fungi</taxon>
        <taxon>Dikarya</taxon>
        <taxon>Ascomycota</taxon>
        <taxon>Pezizomycotina</taxon>
        <taxon>Dothideomycetes</taxon>
        <taxon>Pleosporomycetidae</taxon>
        <taxon>Pleosporales</taxon>
        <taxon>Pleosporales incertae sedis</taxon>
        <taxon>Massariosphaeria</taxon>
    </lineage>
</organism>
<dbReference type="EMBL" id="JAADJZ010000001">
    <property type="protein sequence ID" value="KAF2878017.1"/>
    <property type="molecule type" value="Genomic_DNA"/>
</dbReference>